<dbReference type="InterPro" id="IPR036412">
    <property type="entry name" value="HAD-like_sf"/>
</dbReference>
<keyword evidence="12 15" id="KW-0472">Membrane</keyword>
<dbReference type="Gene3D" id="3.40.50.1000">
    <property type="entry name" value="HAD superfamily/HAD-like"/>
    <property type="match status" value="1"/>
</dbReference>
<keyword evidence="9 15" id="KW-0067">ATP-binding</keyword>
<dbReference type="InterPro" id="IPR006121">
    <property type="entry name" value="HMA_dom"/>
</dbReference>
<organism evidence="18 19">
    <name type="scientific">Clostridium subterminale</name>
    <dbReference type="NCBI Taxonomy" id="1550"/>
    <lineage>
        <taxon>Bacteria</taxon>
        <taxon>Bacillati</taxon>
        <taxon>Bacillota</taxon>
        <taxon>Clostridia</taxon>
        <taxon>Eubacteriales</taxon>
        <taxon>Clostridiaceae</taxon>
        <taxon>Clostridium</taxon>
    </lineage>
</organism>
<evidence type="ECO:0000256" key="7">
    <source>
        <dbReference type="ARBA" id="ARBA00022723"/>
    </source>
</evidence>
<dbReference type="InterPro" id="IPR044492">
    <property type="entry name" value="P_typ_ATPase_HD_dom"/>
</dbReference>
<evidence type="ECO:0000256" key="15">
    <source>
        <dbReference type="RuleBase" id="RU362081"/>
    </source>
</evidence>
<dbReference type="CDD" id="cd07548">
    <property type="entry name" value="P-type_ATPase-Cd_Zn_Co_like"/>
    <property type="match status" value="1"/>
</dbReference>
<dbReference type="Pfam" id="PF00702">
    <property type="entry name" value="Hydrolase"/>
    <property type="match status" value="1"/>
</dbReference>
<feature type="transmembrane region" description="Helical" evidence="15">
    <location>
        <begin position="780"/>
        <end position="798"/>
    </location>
</feature>
<gene>
    <name evidence="18" type="ORF">GCM10008908_02620</name>
</gene>
<feature type="domain" description="HMA" evidence="17">
    <location>
        <begin position="122"/>
        <end position="191"/>
    </location>
</feature>
<protein>
    <recommendedName>
        <fullName evidence="13">Cd(2+)-exporting ATPase</fullName>
        <ecNumber evidence="13">7.2.2.21</ecNumber>
    </recommendedName>
</protein>
<keyword evidence="19" id="KW-1185">Reference proteome</keyword>
<dbReference type="SFLD" id="SFLDG00002">
    <property type="entry name" value="C1.7:_P-type_atpase_like"/>
    <property type="match status" value="1"/>
</dbReference>
<dbReference type="InterPro" id="IPR036163">
    <property type="entry name" value="HMA_dom_sf"/>
</dbReference>
<dbReference type="InterPro" id="IPR018303">
    <property type="entry name" value="ATPase_P-typ_P_site"/>
</dbReference>
<feature type="domain" description="HMA" evidence="17">
    <location>
        <begin position="43"/>
        <end position="109"/>
    </location>
</feature>
<accession>A0ABN1KG30</accession>
<evidence type="ECO:0000256" key="13">
    <source>
        <dbReference type="ARBA" id="ARBA00039103"/>
    </source>
</evidence>
<dbReference type="PROSITE" id="PS50846">
    <property type="entry name" value="HMA_2"/>
    <property type="match status" value="2"/>
</dbReference>
<proteinExistence type="inferred from homology"/>
<dbReference type="PROSITE" id="PS00154">
    <property type="entry name" value="ATPASE_E1_E2"/>
    <property type="match status" value="1"/>
</dbReference>
<dbReference type="Proteomes" id="UP001501047">
    <property type="component" value="Unassembled WGS sequence"/>
</dbReference>
<feature type="transmembrane region" description="Helical" evidence="15">
    <location>
        <begin position="475"/>
        <end position="496"/>
    </location>
</feature>
<dbReference type="EC" id="7.2.2.21" evidence="13"/>
<feature type="transmembrane region" description="Helical" evidence="15">
    <location>
        <begin position="219"/>
        <end position="237"/>
    </location>
</feature>
<dbReference type="NCBIfam" id="TIGR01512">
    <property type="entry name" value="ATPase-IB2_Cd"/>
    <property type="match status" value="1"/>
</dbReference>
<evidence type="ECO:0000256" key="6">
    <source>
        <dbReference type="ARBA" id="ARBA00022692"/>
    </source>
</evidence>
<feature type="compositionally biased region" description="Polar residues" evidence="16">
    <location>
        <begin position="15"/>
        <end position="28"/>
    </location>
</feature>
<keyword evidence="11 15" id="KW-1133">Transmembrane helix</keyword>
<comment type="similarity">
    <text evidence="2 15">Belongs to the cation transport ATPase (P-type) (TC 3.A.3) family. Type IB subfamily.</text>
</comment>
<evidence type="ECO:0000256" key="10">
    <source>
        <dbReference type="ARBA" id="ARBA00022967"/>
    </source>
</evidence>
<evidence type="ECO:0000313" key="18">
    <source>
        <dbReference type="EMBL" id="GAA0765722.1"/>
    </source>
</evidence>
<dbReference type="SUPFAM" id="SSF56784">
    <property type="entry name" value="HAD-like"/>
    <property type="match status" value="1"/>
</dbReference>
<dbReference type="Pfam" id="PF00403">
    <property type="entry name" value="HMA"/>
    <property type="match status" value="2"/>
</dbReference>
<dbReference type="SUPFAM" id="SSF81665">
    <property type="entry name" value="Calcium ATPase, transmembrane domain M"/>
    <property type="match status" value="1"/>
</dbReference>
<evidence type="ECO:0000313" key="19">
    <source>
        <dbReference type="Proteomes" id="UP001501047"/>
    </source>
</evidence>
<dbReference type="PANTHER" id="PTHR48085:SF5">
    <property type="entry name" value="CADMIUM_ZINC-TRANSPORTING ATPASE HMA4-RELATED"/>
    <property type="match status" value="1"/>
</dbReference>
<evidence type="ECO:0000256" key="1">
    <source>
        <dbReference type="ARBA" id="ARBA00004651"/>
    </source>
</evidence>
<evidence type="ECO:0000256" key="16">
    <source>
        <dbReference type="SAM" id="MobiDB-lite"/>
    </source>
</evidence>
<dbReference type="InterPro" id="IPR017969">
    <property type="entry name" value="Heavy-metal-associated_CS"/>
</dbReference>
<dbReference type="SUPFAM" id="SSF55008">
    <property type="entry name" value="HMA, heavy metal-associated domain"/>
    <property type="match status" value="2"/>
</dbReference>
<dbReference type="PANTHER" id="PTHR48085">
    <property type="entry name" value="CADMIUM/ZINC-TRANSPORTING ATPASE HMA2-RELATED"/>
    <property type="match status" value="1"/>
</dbReference>
<keyword evidence="3 15" id="KW-1003">Cell membrane</keyword>
<dbReference type="PRINTS" id="PR00941">
    <property type="entry name" value="CDATPASE"/>
</dbReference>
<dbReference type="NCBIfam" id="TIGR01494">
    <property type="entry name" value="ATPase_P-type"/>
    <property type="match status" value="1"/>
</dbReference>
<evidence type="ECO:0000256" key="8">
    <source>
        <dbReference type="ARBA" id="ARBA00022741"/>
    </source>
</evidence>
<evidence type="ECO:0000256" key="14">
    <source>
        <dbReference type="ARBA" id="ARBA00049338"/>
    </source>
</evidence>
<dbReference type="SFLD" id="SFLDS00003">
    <property type="entry name" value="Haloacid_Dehalogenase"/>
    <property type="match status" value="1"/>
</dbReference>
<dbReference type="SUPFAM" id="SSF81653">
    <property type="entry name" value="Calcium ATPase, transduction domain A"/>
    <property type="match status" value="1"/>
</dbReference>
<comment type="catalytic activity">
    <reaction evidence="14">
        <text>Cd(2+)(in) + ATP + H2O = Cd(2+)(out) + ADP + phosphate + H(+)</text>
        <dbReference type="Rhea" id="RHEA:12132"/>
        <dbReference type="ChEBI" id="CHEBI:15377"/>
        <dbReference type="ChEBI" id="CHEBI:15378"/>
        <dbReference type="ChEBI" id="CHEBI:30616"/>
        <dbReference type="ChEBI" id="CHEBI:43474"/>
        <dbReference type="ChEBI" id="CHEBI:48775"/>
        <dbReference type="ChEBI" id="CHEBI:456216"/>
        <dbReference type="EC" id="7.2.2.21"/>
    </reaction>
</comment>
<sequence>MSNKVSKPKVKENKSLQIKSQSNNKSNTIMELRTATNKNVGKIRKQFILEGLDCAHCASKIETKLNNIDGIANASVNFVTKTLTMELEEISKVNELIASSIESINKIESHVKVKEKTVGKSNKLVIMLEGLCCANCASKIEKESQNITNVSSAVVDFVAQKLILEVENNSDKDNIVESVKQIVKKIEPDVKVYVEEGNQNRKQRSHDHNHDHGNSKKEFVRLGVGAAIFAIATAFNFNFYVELSLFLVSYLLVGGEVVLRALKNIRGGQIFDENFLMSIATIGAFAIGEFPEGVAVMLFYQLGEIFQGMAVNRSRKSIAELMDIRPDFANLKIGSDIKKVSPEEVSIGDIIVVRPGEKVPLDGKVIEGNSMVDTSALTGESVPREVEVGDDVLGGVINKNGLLTIEVEKEFGDSTIAKILDLVQNASSKKAPTENFITKFARYYTPAVVFSALALAILPPLFISGATFSEWIYRALAFLVVSCPCALVVSIPLGFFGGIGGASKNGILVKGGNYLEALNNVEVVVFDKTGTLTKGVFKVTEIQPQGNVTRDELITYAAFAESFSNHPIATSIVKAYSKEVANESIENYEEISGHGVKATVLGKEVLAGNYKLMNKENISYAQVETIGTVVHVAVNKEYAGYIVISDEVKEDSAKAIKALKEIGVKKTVMLTGDNKVVGTKVAKQLGLDEVYSELLPDQKVEKVELLDKEKSSKGKLIFVGDGINDAPVLARADIGIAMGGVGSDAAIEAADVVIMTDEPSKIASAIKIAKKTRAIVMQNIVFALGIKAIILVLVALGLGTMWEAVFGDVGVTLIAVLNSMRAMKTEKNLNS</sequence>
<keyword evidence="10" id="KW-1278">Translocase</keyword>
<dbReference type="InterPro" id="IPR051014">
    <property type="entry name" value="Cation_Transport_ATPase_IB"/>
</dbReference>
<keyword evidence="5" id="KW-0597">Phosphoprotein</keyword>
<comment type="caution">
    <text evidence="18">The sequence shown here is derived from an EMBL/GenBank/DDBJ whole genome shotgun (WGS) entry which is preliminary data.</text>
</comment>
<feature type="region of interest" description="Disordered" evidence="16">
    <location>
        <begin position="1"/>
        <end position="28"/>
    </location>
</feature>
<dbReference type="InterPro" id="IPR001757">
    <property type="entry name" value="P_typ_ATPase"/>
</dbReference>
<reference evidence="18 19" key="1">
    <citation type="journal article" date="2019" name="Int. J. Syst. Evol. Microbiol.">
        <title>The Global Catalogue of Microorganisms (GCM) 10K type strain sequencing project: providing services to taxonomists for standard genome sequencing and annotation.</title>
        <authorList>
            <consortium name="The Broad Institute Genomics Platform"/>
            <consortium name="The Broad Institute Genome Sequencing Center for Infectious Disease"/>
            <person name="Wu L."/>
            <person name="Ma J."/>
        </authorList>
    </citation>
    <scope>NUCLEOTIDE SEQUENCE [LARGE SCALE GENOMIC DNA]</scope>
    <source>
        <strain evidence="18 19">JCM 1417</strain>
    </source>
</reference>
<dbReference type="Pfam" id="PF00122">
    <property type="entry name" value="E1-E2_ATPase"/>
    <property type="match status" value="1"/>
</dbReference>
<dbReference type="InterPro" id="IPR027256">
    <property type="entry name" value="P-typ_ATPase_IB"/>
</dbReference>
<evidence type="ECO:0000256" key="2">
    <source>
        <dbReference type="ARBA" id="ARBA00006024"/>
    </source>
</evidence>
<evidence type="ECO:0000256" key="11">
    <source>
        <dbReference type="ARBA" id="ARBA00022989"/>
    </source>
</evidence>
<evidence type="ECO:0000256" key="12">
    <source>
        <dbReference type="ARBA" id="ARBA00023136"/>
    </source>
</evidence>
<dbReference type="InterPro" id="IPR023214">
    <property type="entry name" value="HAD_sf"/>
</dbReference>
<evidence type="ECO:0000256" key="4">
    <source>
        <dbReference type="ARBA" id="ARBA00022539"/>
    </source>
</evidence>
<dbReference type="InterPro" id="IPR023298">
    <property type="entry name" value="ATPase_P-typ_TM_dom_sf"/>
</dbReference>
<keyword evidence="4" id="KW-0104">Cadmium</keyword>
<keyword evidence="6 15" id="KW-0812">Transmembrane</keyword>
<evidence type="ECO:0000256" key="9">
    <source>
        <dbReference type="ARBA" id="ARBA00022840"/>
    </source>
</evidence>
<dbReference type="Gene3D" id="3.30.70.100">
    <property type="match status" value="2"/>
</dbReference>
<dbReference type="SFLD" id="SFLDF00027">
    <property type="entry name" value="p-type_atpase"/>
    <property type="match status" value="1"/>
</dbReference>
<dbReference type="Gene3D" id="2.70.150.10">
    <property type="entry name" value="Calcium-transporting ATPase, cytoplasmic transduction domain A"/>
    <property type="match status" value="1"/>
</dbReference>
<dbReference type="InterPro" id="IPR023299">
    <property type="entry name" value="ATPase_P-typ_cyto_dom_N"/>
</dbReference>
<dbReference type="PROSITE" id="PS01047">
    <property type="entry name" value="HMA_1"/>
    <property type="match status" value="1"/>
</dbReference>
<dbReference type="CDD" id="cd00371">
    <property type="entry name" value="HMA"/>
    <property type="match status" value="2"/>
</dbReference>
<dbReference type="InterPro" id="IPR008250">
    <property type="entry name" value="ATPase_P-typ_transduc_dom_A_sf"/>
</dbReference>
<dbReference type="PRINTS" id="PR00119">
    <property type="entry name" value="CATATPASE"/>
</dbReference>
<dbReference type="NCBIfam" id="TIGR01525">
    <property type="entry name" value="ATPase-IB_hvy"/>
    <property type="match status" value="1"/>
</dbReference>
<dbReference type="Gene3D" id="3.40.1110.10">
    <property type="entry name" value="Calcium-transporting ATPase, cytoplasmic domain N"/>
    <property type="match status" value="1"/>
</dbReference>
<keyword evidence="7 15" id="KW-0479">Metal-binding</keyword>
<evidence type="ECO:0000256" key="3">
    <source>
        <dbReference type="ARBA" id="ARBA00022475"/>
    </source>
</evidence>
<dbReference type="InterPro" id="IPR059000">
    <property type="entry name" value="ATPase_P-type_domA"/>
</dbReference>
<evidence type="ECO:0000259" key="17">
    <source>
        <dbReference type="PROSITE" id="PS50846"/>
    </source>
</evidence>
<feature type="transmembrane region" description="Helical" evidence="15">
    <location>
        <begin position="443"/>
        <end position="463"/>
    </location>
</feature>
<dbReference type="EMBL" id="BAAACI010000001">
    <property type="protein sequence ID" value="GAA0765722.1"/>
    <property type="molecule type" value="Genomic_DNA"/>
</dbReference>
<keyword evidence="8 15" id="KW-0547">Nucleotide-binding</keyword>
<name>A0ABN1KG30_CLOSU</name>
<comment type="subcellular location">
    <subcellularLocation>
        <location evidence="1">Cell membrane</location>
        <topology evidence="1">Multi-pass membrane protein</topology>
    </subcellularLocation>
</comment>
<evidence type="ECO:0000256" key="5">
    <source>
        <dbReference type="ARBA" id="ARBA00022553"/>
    </source>
</evidence>